<dbReference type="PROSITE" id="PS00583">
    <property type="entry name" value="PFKB_KINASES_1"/>
    <property type="match status" value="1"/>
</dbReference>
<dbReference type="InterPro" id="IPR011877">
    <property type="entry name" value="Ribokinase"/>
</dbReference>
<evidence type="ECO:0000256" key="11">
    <source>
        <dbReference type="ARBA" id="ARBA00023277"/>
    </source>
</evidence>
<dbReference type="GO" id="GO:0005829">
    <property type="term" value="C:cytosol"/>
    <property type="evidence" value="ECO:0007669"/>
    <property type="project" value="TreeGrafter"/>
</dbReference>
<dbReference type="AlphaFoldDB" id="A0A3M8CQU1"/>
<proteinExistence type="inferred from homology"/>
<evidence type="ECO:0000256" key="4">
    <source>
        <dbReference type="ARBA" id="ARBA00022679"/>
    </source>
</evidence>
<feature type="binding site" evidence="12">
    <location>
        <begin position="248"/>
        <end position="249"/>
    </location>
    <ligand>
        <name>ATP</name>
        <dbReference type="ChEBI" id="CHEBI:30616"/>
    </ligand>
</feature>
<evidence type="ECO:0000256" key="3">
    <source>
        <dbReference type="ARBA" id="ARBA00016943"/>
    </source>
</evidence>
<evidence type="ECO:0000259" key="13">
    <source>
        <dbReference type="Pfam" id="PF00294"/>
    </source>
</evidence>
<dbReference type="UniPathway" id="UPA00916">
    <property type="reaction ID" value="UER00889"/>
</dbReference>
<dbReference type="InterPro" id="IPR002139">
    <property type="entry name" value="Ribo/fructo_kinase"/>
</dbReference>
<keyword evidence="9 12" id="KW-0460">Magnesium</keyword>
<dbReference type="GO" id="GO:0019303">
    <property type="term" value="P:D-ribose catabolic process"/>
    <property type="evidence" value="ECO:0007669"/>
    <property type="project" value="UniProtKB-UniRule"/>
</dbReference>
<comment type="subunit">
    <text evidence="12">Homodimer.</text>
</comment>
<evidence type="ECO:0000256" key="8">
    <source>
        <dbReference type="ARBA" id="ARBA00022840"/>
    </source>
</evidence>
<dbReference type="PANTHER" id="PTHR10584">
    <property type="entry name" value="SUGAR KINASE"/>
    <property type="match status" value="1"/>
</dbReference>
<dbReference type="GO" id="GO:0046872">
    <property type="term" value="F:metal ion binding"/>
    <property type="evidence" value="ECO:0007669"/>
    <property type="project" value="UniProtKB-KW"/>
</dbReference>
<dbReference type="GO" id="GO:0004747">
    <property type="term" value="F:ribokinase activity"/>
    <property type="evidence" value="ECO:0007669"/>
    <property type="project" value="UniProtKB-UniRule"/>
</dbReference>
<protein>
    <recommendedName>
        <fullName evidence="3 12">Ribokinase</fullName>
        <shortName evidence="12">RK</shortName>
        <ecNumber evidence="2 12">2.7.1.15</ecNumber>
    </recommendedName>
</protein>
<comment type="pathway">
    <text evidence="12">Carbohydrate metabolism; D-ribose degradation; D-ribose 5-phosphate from beta-D-ribopyranose: step 2/2.</text>
</comment>
<comment type="activity regulation">
    <text evidence="12">Activated by a monovalent cation that binds near, but not in, the active site. The most likely occupant of the site in vivo is potassium. Ion binding induces a conformational change that may alter substrate affinity.</text>
</comment>
<organism evidence="14 15">
    <name type="scientific">Brevibacillus panacihumi</name>
    <dbReference type="NCBI Taxonomy" id="497735"/>
    <lineage>
        <taxon>Bacteria</taxon>
        <taxon>Bacillati</taxon>
        <taxon>Bacillota</taxon>
        <taxon>Bacilli</taxon>
        <taxon>Bacillales</taxon>
        <taxon>Paenibacillaceae</taxon>
        <taxon>Brevibacillus</taxon>
    </lineage>
</organism>
<feature type="binding site" evidence="12">
    <location>
        <position position="243"/>
    </location>
    <ligand>
        <name>K(+)</name>
        <dbReference type="ChEBI" id="CHEBI:29103"/>
    </ligand>
</feature>
<dbReference type="Gene3D" id="3.40.1190.20">
    <property type="match status" value="1"/>
</dbReference>
<accession>A0A3M8CQU1</accession>
<dbReference type="InterPro" id="IPR029056">
    <property type="entry name" value="Ribokinase-like"/>
</dbReference>
<evidence type="ECO:0000256" key="5">
    <source>
        <dbReference type="ARBA" id="ARBA00022723"/>
    </source>
</evidence>
<sequence length="303" mass="31177">MKPNIVVIGSLNMDMVVQAPRLPAKGETILGQSVQFVPGGKGANQAIGLARLGAQVAMIGRVGEDLFGGELLSSLQAGGVDSAGVKKTASSDTGAAFIVLAQGDNSIIVVPGANAHCTPADIDAQMALIEKADIVLMQMEIPLETVTYAAKVAKRLQKTVILNPAPAQQLPPELLACVDAITPNETELSLLAEGQGSLEEQMDALLAQGVRKVIATLGSQGVAFKEEGKTLQRIAGYRVPVVDTTGAGDAFNAGFAYALGSGQSLGEAIAFANKVAAISVGRFGAQEGMPSLDEVVQFSESSY</sequence>
<dbReference type="RefSeq" id="WP_122913935.1">
    <property type="nucleotide sequence ID" value="NZ_RHHT01000029.1"/>
</dbReference>
<feature type="binding site" evidence="12">
    <location>
        <position position="273"/>
    </location>
    <ligand>
        <name>ATP</name>
        <dbReference type="ChEBI" id="CHEBI:30616"/>
    </ligand>
</feature>
<keyword evidence="7 12" id="KW-0418">Kinase</keyword>
<comment type="similarity">
    <text evidence="1">Belongs to the carbohydrate kinase pfkB family.</text>
</comment>
<dbReference type="HAMAP" id="MF_01987">
    <property type="entry name" value="Ribokinase"/>
    <property type="match status" value="1"/>
</dbReference>
<comment type="catalytic activity">
    <reaction evidence="12">
        <text>D-ribose + ATP = D-ribose 5-phosphate + ADP + H(+)</text>
        <dbReference type="Rhea" id="RHEA:13697"/>
        <dbReference type="ChEBI" id="CHEBI:15378"/>
        <dbReference type="ChEBI" id="CHEBI:30616"/>
        <dbReference type="ChEBI" id="CHEBI:47013"/>
        <dbReference type="ChEBI" id="CHEBI:78346"/>
        <dbReference type="ChEBI" id="CHEBI:456216"/>
        <dbReference type="EC" id="2.7.1.15"/>
    </reaction>
</comment>
<keyword evidence="8 12" id="KW-0067">ATP-binding</keyword>
<evidence type="ECO:0000256" key="9">
    <source>
        <dbReference type="ARBA" id="ARBA00022842"/>
    </source>
</evidence>
<dbReference type="PRINTS" id="PR00990">
    <property type="entry name" value="RIBOKINASE"/>
</dbReference>
<reference evidence="14 15" key="1">
    <citation type="submission" date="2018-10" db="EMBL/GenBank/DDBJ databases">
        <title>Phylogenomics of Brevibacillus.</title>
        <authorList>
            <person name="Dunlap C."/>
        </authorList>
    </citation>
    <scope>NUCLEOTIDE SEQUENCE [LARGE SCALE GENOMIC DNA]</scope>
    <source>
        <strain evidence="14 15">JCM 15085</strain>
    </source>
</reference>
<dbReference type="Pfam" id="PF00294">
    <property type="entry name" value="PfkB"/>
    <property type="match status" value="1"/>
</dbReference>
<comment type="caution">
    <text evidence="14">The sequence shown here is derived from an EMBL/GenBank/DDBJ whole genome shotgun (WGS) entry which is preliminary data.</text>
</comment>
<keyword evidence="10 12" id="KW-0630">Potassium</keyword>
<feature type="binding site" evidence="12">
    <location>
        <position position="140"/>
    </location>
    <ligand>
        <name>substrate</name>
    </ligand>
</feature>
<feature type="binding site" evidence="12">
    <location>
        <begin position="216"/>
        <end position="221"/>
    </location>
    <ligand>
        <name>ATP</name>
        <dbReference type="ChEBI" id="CHEBI:30616"/>
    </ligand>
</feature>
<dbReference type="GO" id="GO:0005524">
    <property type="term" value="F:ATP binding"/>
    <property type="evidence" value="ECO:0007669"/>
    <property type="project" value="UniProtKB-UniRule"/>
</dbReference>
<evidence type="ECO:0000256" key="7">
    <source>
        <dbReference type="ARBA" id="ARBA00022777"/>
    </source>
</evidence>
<dbReference type="EMBL" id="RHHT01000029">
    <property type="protein sequence ID" value="RNB77667.1"/>
    <property type="molecule type" value="Genomic_DNA"/>
</dbReference>
<dbReference type="Proteomes" id="UP000281915">
    <property type="component" value="Unassembled WGS sequence"/>
</dbReference>
<comment type="caution">
    <text evidence="12">Lacks conserved residue(s) required for the propagation of feature annotation.</text>
</comment>
<name>A0A3M8CQU1_9BACL</name>
<dbReference type="NCBIfam" id="TIGR02152">
    <property type="entry name" value="D_ribokin_bact"/>
    <property type="match status" value="1"/>
</dbReference>
<feature type="binding site" evidence="12">
    <location>
        <position position="284"/>
    </location>
    <ligand>
        <name>K(+)</name>
        <dbReference type="ChEBI" id="CHEBI:29103"/>
    </ligand>
</feature>
<evidence type="ECO:0000256" key="10">
    <source>
        <dbReference type="ARBA" id="ARBA00022958"/>
    </source>
</evidence>
<comment type="similarity">
    <text evidence="12">Belongs to the carbohydrate kinase PfkB family. Ribokinase subfamily.</text>
</comment>
<dbReference type="EC" id="2.7.1.15" evidence="2 12"/>
<keyword evidence="12" id="KW-0963">Cytoplasm</keyword>
<keyword evidence="5 12" id="KW-0479">Metal-binding</keyword>
<dbReference type="SUPFAM" id="SSF53613">
    <property type="entry name" value="Ribokinase-like"/>
    <property type="match status" value="1"/>
</dbReference>
<evidence type="ECO:0000256" key="2">
    <source>
        <dbReference type="ARBA" id="ARBA00012035"/>
    </source>
</evidence>
<comment type="subcellular location">
    <subcellularLocation>
        <location evidence="12">Cytoplasm</location>
    </subcellularLocation>
</comment>
<gene>
    <name evidence="12 14" type="primary">rbsK</name>
    <name evidence="14" type="ORF">EDM58_14410</name>
</gene>
<comment type="cofactor">
    <cofactor evidence="12">
        <name>Mg(2+)</name>
        <dbReference type="ChEBI" id="CHEBI:18420"/>
    </cofactor>
    <text evidence="12">Requires a divalent cation, most likely magnesium in vivo, as an electrophilic catalyst to aid phosphoryl group transfer. It is the chelate of the metal and the nucleotide that is the actual substrate.</text>
</comment>
<evidence type="ECO:0000313" key="14">
    <source>
        <dbReference type="EMBL" id="RNB77667.1"/>
    </source>
</evidence>
<feature type="binding site" evidence="12">
    <location>
        <position position="279"/>
    </location>
    <ligand>
        <name>K(+)</name>
        <dbReference type="ChEBI" id="CHEBI:29103"/>
    </ligand>
</feature>
<feature type="binding site" evidence="12">
    <location>
        <position position="249"/>
    </location>
    <ligand>
        <name>substrate</name>
    </ligand>
</feature>
<dbReference type="PROSITE" id="PS00584">
    <property type="entry name" value="PFKB_KINASES_2"/>
    <property type="match status" value="1"/>
</dbReference>
<dbReference type="CDD" id="cd01174">
    <property type="entry name" value="ribokinase"/>
    <property type="match status" value="1"/>
</dbReference>
<feature type="binding site" evidence="12">
    <location>
        <begin position="40"/>
        <end position="44"/>
    </location>
    <ligand>
        <name>substrate</name>
    </ligand>
</feature>
<feature type="binding site" evidence="12">
    <location>
        <position position="282"/>
    </location>
    <ligand>
        <name>K(+)</name>
        <dbReference type="ChEBI" id="CHEBI:29103"/>
    </ligand>
</feature>
<feature type="active site" description="Proton acceptor" evidence="12">
    <location>
        <position position="249"/>
    </location>
</feature>
<dbReference type="InterPro" id="IPR002173">
    <property type="entry name" value="Carboh/pur_kinase_PfkB_CS"/>
</dbReference>
<keyword evidence="11 12" id="KW-0119">Carbohydrate metabolism</keyword>
<feature type="binding site" evidence="12">
    <location>
        <position position="245"/>
    </location>
    <ligand>
        <name>K(+)</name>
        <dbReference type="ChEBI" id="CHEBI:29103"/>
    </ligand>
</feature>
<evidence type="ECO:0000256" key="6">
    <source>
        <dbReference type="ARBA" id="ARBA00022741"/>
    </source>
</evidence>
<feature type="binding site" evidence="12">
    <location>
        <position position="184"/>
    </location>
    <ligand>
        <name>ATP</name>
        <dbReference type="ChEBI" id="CHEBI:30616"/>
    </ligand>
</feature>
<keyword evidence="4 12" id="KW-0808">Transferase</keyword>
<evidence type="ECO:0000313" key="15">
    <source>
        <dbReference type="Proteomes" id="UP000281915"/>
    </source>
</evidence>
<keyword evidence="6 12" id="KW-0547">Nucleotide-binding</keyword>
<dbReference type="InterPro" id="IPR011611">
    <property type="entry name" value="PfkB_dom"/>
</dbReference>
<dbReference type="PANTHER" id="PTHR10584:SF166">
    <property type="entry name" value="RIBOKINASE"/>
    <property type="match status" value="1"/>
</dbReference>
<feature type="domain" description="Carbohydrate kinase PfkB" evidence="13">
    <location>
        <begin position="3"/>
        <end position="291"/>
    </location>
</feature>
<comment type="function">
    <text evidence="12">Catalyzes the phosphorylation of ribose at O-5 in a reaction requiring ATP and magnesium. The resulting D-ribose-5-phosphate can then be used either for sythesis of nucleotides, histidine, and tryptophan, or as a component of the pentose phosphate pathway.</text>
</comment>
<evidence type="ECO:0000256" key="1">
    <source>
        <dbReference type="ARBA" id="ARBA00005380"/>
    </source>
</evidence>
<feature type="binding site" evidence="12">
    <location>
        <begin position="12"/>
        <end position="14"/>
    </location>
    <ligand>
        <name>substrate</name>
    </ligand>
</feature>
<evidence type="ECO:0000256" key="12">
    <source>
        <dbReference type="HAMAP-Rule" id="MF_01987"/>
    </source>
</evidence>